<evidence type="ECO:0000313" key="2">
    <source>
        <dbReference type="EMBL" id="KNC46003.1"/>
    </source>
</evidence>
<proteinExistence type="predicted"/>
<gene>
    <name evidence="2" type="ORF">AMSG_00121</name>
</gene>
<dbReference type="GeneID" id="25559941"/>
<evidence type="ECO:0000313" key="3">
    <source>
        <dbReference type="Proteomes" id="UP000054408"/>
    </source>
</evidence>
<dbReference type="RefSeq" id="XP_013762983.1">
    <property type="nucleotide sequence ID" value="XM_013907529.1"/>
</dbReference>
<keyword evidence="3" id="KW-1185">Reference proteome</keyword>
<feature type="compositionally biased region" description="Low complexity" evidence="1">
    <location>
        <begin position="92"/>
        <end position="101"/>
    </location>
</feature>
<dbReference type="EMBL" id="GL349433">
    <property type="protein sequence ID" value="KNC46003.1"/>
    <property type="molecule type" value="Genomic_DNA"/>
</dbReference>
<feature type="compositionally biased region" description="Low complexity" evidence="1">
    <location>
        <begin position="39"/>
        <end position="48"/>
    </location>
</feature>
<accession>A0A0L0D3X2</accession>
<protein>
    <submittedName>
        <fullName evidence="2">Uncharacterized protein</fullName>
    </submittedName>
</protein>
<feature type="region of interest" description="Disordered" evidence="1">
    <location>
        <begin position="37"/>
        <end position="106"/>
    </location>
</feature>
<sequence length="256" mass="27101">MHEHQRWRGCGRGSVRQGWTRRIDDAGRLELGGSGRAGLSGADSAAAGCPHVHPHLDTTQLLDEPLNTPPRRARRRRKMQPGGSSTGGSAGAGASTHEAAASPPPAPGANLIHTIAYYTGRGGTEALHASRQSFGIGAWKSSVTAGRVAYVVLQLREGCYGRRAKVRKIMVGAVPAGTRGVPKTGRITTGNDYSQLADWPALPRKWHMHVPASLPAPEQVVMLDARKLSRYICISFASTHDRGGVVALASLSVTAL</sequence>
<name>A0A0L0D3X2_THETB</name>
<evidence type="ECO:0000256" key="1">
    <source>
        <dbReference type="SAM" id="MobiDB-lite"/>
    </source>
</evidence>
<reference evidence="2 3" key="1">
    <citation type="submission" date="2010-05" db="EMBL/GenBank/DDBJ databases">
        <title>The Genome Sequence of Thecamonas trahens ATCC 50062.</title>
        <authorList>
            <consortium name="The Broad Institute Genome Sequencing Platform"/>
            <person name="Russ C."/>
            <person name="Cuomo C."/>
            <person name="Shea T."/>
            <person name="Young S.K."/>
            <person name="Zeng Q."/>
            <person name="Koehrsen M."/>
            <person name="Haas B."/>
            <person name="Borodovsky M."/>
            <person name="Guigo R."/>
            <person name="Alvarado L."/>
            <person name="Berlin A."/>
            <person name="Bochicchio J."/>
            <person name="Borenstein D."/>
            <person name="Chapman S."/>
            <person name="Chen Z."/>
            <person name="Freedman E."/>
            <person name="Gellesch M."/>
            <person name="Goldberg J."/>
            <person name="Griggs A."/>
            <person name="Gujja S."/>
            <person name="Heilman E."/>
            <person name="Heiman D."/>
            <person name="Hepburn T."/>
            <person name="Howarth C."/>
            <person name="Jen D."/>
            <person name="Larson L."/>
            <person name="Mehta T."/>
            <person name="Park D."/>
            <person name="Pearson M."/>
            <person name="Roberts A."/>
            <person name="Saif S."/>
            <person name="Shenoy N."/>
            <person name="Sisk P."/>
            <person name="Stolte C."/>
            <person name="Sykes S."/>
            <person name="Thomson T."/>
            <person name="Walk T."/>
            <person name="White J."/>
            <person name="Yandava C."/>
            <person name="Burger G."/>
            <person name="Gray M.W."/>
            <person name="Holland P.W.H."/>
            <person name="King N."/>
            <person name="Lang F.B.F."/>
            <person name="Roger A.J."/>
            <person name="Ruiz-Trillo I."/>
            <person name="Lander E."/>
            <person name="Nusbaum C."/>
        </authorList>
    </citation>
    <scope>NUCLEOTIDE SEQUENCE [LARGE SCALE GENOMIC DNA]</scope>
    <source>
        <strain evidence="2 3">ATCC 50062</strain>
    </source>
</reference>
<organism evidence="2 3">
    <name type="scientific">Thecamonas trahens ATCC 50062</name>
    <dbReference type="NCBI Taxonomy" id="461836"/>
    <lineage>
        <taxon>Eukaryota</taxon>
        <taxon>Apusozoa</taxon>
        <taxon>Apusomonadida</taxon>
        <taxon>Apusomonadidae</taxon>
        <taxon>Thecamonas</taxon>
    </lineage>
</organism>
<dbReference type="AlphaFoldDB" id="A0A0L0D3X2"/>
<dbReference type="Proteomes" id="UP000054408">
    <property type="component" value="Unassembled WGS sequence"/>
</dbReference>